<dbReference type="PROSITE" id="PS50109">
    <property type="entry name" value="HIS_KIN"/>
    <property type="match status" value="1"/>
</dbReference>
<dbReference type="InterPro" id="IPR003594">
    <property type="entry name" value="HATPase_dom"/>
</dbReference>
<dbReference type="InterPro" id="IPR004358">
    <property type="entry name" value="Sig_transdc_His_kin-like_C"/>
</dbReference>
<name>A0A6V8KKP3_9ACTN</name>
<evidence type="ECO:0000313" key="13">
    <source>
        <dbReference type="Proteomes" id="UP000482800"/>
    </source>
</evidence>
<keyword evidence="13" id="KW-1185">Reference proteome</keyword>
<reference evidence="12 13" key="2">
    <citation type="submission" date="2020-03" db="EMBL/GenBank/DDBJ databases">
        <authorList>
            <person name="Ichikawa N."/>
            <person name="Kimura A."/>
            <person name="Kitahashi Y."/>
            <person name="Uohara A."/>
        </authorList>
    </citation>
    <scope>NUCLEOTIDE SEQUENCE [LARGE SCALE GENOMIC DNA]</scope>
    <source>
        <strain evidence="12 13">NBRC 108639</strain>
    </source>
</reference>
<dbReference type="RefSeq" id="WP_308784877.1">
    <property type="nucleotide sequence ID" value="NZ_BLPF01000003.1"/>
</dbReference>
<evidence type="ECO:0000313" key="12">
    <source>
        <dbReference type="EMBL" id="GFJ84424.1"/>
    </source>
</evidence>
<evidence type="ECO:0000256" key="9">
    <source>
        <dbReference type="ARBA" id="ARBA00023012"/>
    </source>
</evidence>
<dbReference type="SUPFAM" id="SSF47384">
    <property type="entry name" value="Homodimeric domain of signal transducing histidine kinase"/>
    <property type="match status" value="1"/>
</dbReference>
<evidence type="ECO:0000256" key="5">
    <source>
        <dbReference type="ARBA" id="ARBA00022679"/>
    </source>
</evidence>
<dbReference type="Pfam" id="PF02518">
    <property type="entry name" value="HATPase_c"/>
    <property type="match status" value="1"/>
</dbReference>
<evidence type="ECO:0000256" key="8">
    <source>
        <dbReference type="ARBA" id="ARBA00022989"/>
    </source>
</evidence>
<keyword evidence="4" id="KW-0597">Phosphoprotein</keyword>
<dbReference type="Pfam" id="PF00512">
    <property type="entry name" value="HisKA"/>
    <property type="match status" value="1"/>
</dbReference>
<dbReference type="Proteomes" id="UP000482800">
    <property type="component" value="Unassembled WGS sequence"/>
</dbReference>
<evidence type="ECO:0000256" key="2">
    <source>
        <dbReference type="ARBA" id="ARBA00004236"/>
    </source>
</evidence>
<dbReference type="CDD" id="cd00082">
    <property type="entry name" value="HisKA"/>
    <property type="match status" value="1"/>
</dbReference>
<comment type="caution">
    <text evidence="12">The sequence shown here is derived from an EMBL/GenBank/DDBJ whole genome shotgun (WGS) entry which is preliminary data.</text>
</comment>
<keyword evidence="10" id="KW-0472">Membrane</keyword>
<evidence type="ECO:0000259" key="11">
    <source>
        <dbReference type="PROSITE" id="PS50109"/>
    </source>
</evidence>
<organism evidence="12 13">
    <name type="scientific">Phytohabitans houttuyneae</name>
    <dbReference type="NCBI Taxonomy" id="1076126"/>
    <lineage>
        <taxon>Bacteria</taxon>
        <taxon>Bacillati</taxon>
        <taxon>Actinomycetota</taxon>
        <taxon>Actinomycetes</taxon>
        <taxon>Micromonosporales</taxon>
        <taxon>Micromonosporaceae</taxon>
    </lineage>
</organism>
<dbReference type="GO" id="GO:0005886">
    <property type="term" value="C:plasma membrane"/>
    <property type="evidence" value="ECO:0007669"/>
    <property type="project" value="UniProtKB-SubCell"/>
</dbReference>
<proteinExistence type="predicted"/>
<dbReference type="CDD" id="cd00075">
    <property type="entry name" value="HATPase"/>
    <property type="match status" value="1"/>
</dbReference>
<dbReference type="InterPro" id="IPR005467">
    <property type="entry name" value="His_kinase_dom"/>
</dbReference>
<accession>A0A6V8KKP3</accession>
<gene>
    <name evidence="12" type="ORF">Phou_086040</name>
</gene>
<dbReference type="InterPro" id="IPR003661">
    <property type="entry name" value="HisK_dim/P_dom"/>
</dbReference>
<evidence type="ECO:0000256" key="4">
    <source>
        <dbReference type="ARBA" id="ARBA00022553"/>
    </source>
</evidence>
<evidence type="ECO:0000256" key="10">
    <source>
        <dbReference type="ARBA" id="ARBA00023136"/>
    </source>
</evidence>
<dbReference type="AlphaFoldDB" id="A0A6V8KKP3"/>
<dbReference type="InterPro" id="IPR050428">
    <property type="entry name" value="TCS_sensor_his_kinase"/>
</dbReference>
<dbReference type="EC" id="2.7.13.3" evidence="3"/>
<dbReference type="Gene3D" id="3.30.565.10">
    <property type="entry name" value="Histidine kinase-like ATPase, C-terminal domain"/>
    <property type="match status" value="1"/>
</dbReference>
<dbReference type="InterPro" id="IPR036890">
    <property type="entry name" value="HATPase_C_sf"/>
</dbReference>
<feature type="domain" description="Histidine kinase" evidence="11">
    <location>
        <begin position="18"/>
        <end position="233"/>
    </location>
</feature>
<reference evidence="12 13" key="1">
    <citation type="submission" date="2020-03" db="EMBL/GenBank/DDBJ databases">
        <title>Whole genome shotgun sequence of Phytohabitans houttuyneae NBRC 108639.</title>
        <authorList>
            <person name="Komaki H."/>
            <person name="Tamura T."/>
        </authorList>
    </citation>
    <scope>NUCLEOTIDE SEQUENCE [LARGE SCALE GENOMIC DNA]</scope>
    <source>
        <strain evidence="12 13">NBRC 108639</strain>
    </source>
</reference>
<evidence type="ECO:0000256" key="6">
    <source>
        <dbReference type="ARBA" id="ARBA00022692"/>
    </source>
</evidence>
<keyword evidence="5" id="KW-0808">Transferase</keyword>
<protein>
    <recommendedName>
        <fullName evidence="3">histidine kinase</fullName>
        <ecNumber evidence="3">2.7.13.3</ecNumber>
    </recommendedName>
</protein>
<dbReference type="InterPro" id="IPR036097">
    <property type="entry name" value="HisK_dim/P_sf"/>
</dbReference>
<evidence type="ECO:0000256" key="3">
    <source>
        <dbReference type="ARBA" id="ARBA00012438"/>
    </source>
</evidence>
<dbReference type="EMBL" id="BLPF01000003">
    <property type="protein sequence ID" value="GFJ84424.1"/>
    <property type="molecule type" value="Genomic_DNA"/>
</dbReference>
<evidence type="ECO:0000256" key="1">
    <source>
        <dbReference type="ARBA" id="ARBA00000085"/>
    </source>
</evidence>
<evidence type="ECO:0000256" key="7">
    <source>
        <dbReference type="ARBA" id="ARBA00022777"/>
    </source>
</evidence>
<sequence>MLERLDRSFDGQRRFVANASHELRTPLTLSRAVLEYAAHRDALTPEVRQLTELLLDINLRHERLINGLLLLARTDNEMLDKSPVDLADVVAHTVTHLTPEADKADVRVGGEPSPAPTLGDPVLLERLVQNLVENGIRHNAPPDGWVRVACRTLPGGVVELTVSNSGPVIPRYEIPGLFEPFRRYGTERVDRDRGAGLGLSIVRSVARAHGGDVTAEPRDGGGLLVRVTLPLAPDQAVA</sequence>
<dbReference type="PANTHER" id="PTHR45436:SF5">
    <property type="entry name" value="SENSOR HISTIDINE KINASE TRCS"/>
    <property type="match status" value="1"/>
</dbReference>
<dbReference type="SMART" id="SM00387">
    <property type="entry name" value="HATPase_c"/>
    <property type="match status" value="1"/>
</dbReference>
<keyword evidence="7" id="KW-0418">Kinase</keyword>
<keyword evidence="9" id="KW-0902">Two-component regulatory system</keyword>
<dbReference type="PANTHER" id="PTHR45436">
    <property type="entry name" value="SENSOR HISTIDINE KINASE YKOH"/>
    <property type="match status" value="1"/>
</dbReference>
<dbReference type="PRINTS" id="PR00344">
    <property type="entry name" value="BCTRLSENSOR"/>
</dbReference>
<comment type="subcellular location">
    <subcellularLocation>
        <location evidence="2">Cell membrane</location>
    </subcellularLocation>
</comment>
<dbReference type="GO" id="GO:0000155">
    <property type="term" value="F:phosphorelay sensor kinase activity"/>
    <property type="evidence" value="ECO:0007669"/>
    <property type="project" value="InterPro"/>
</dbReference>
<dbReference type="Gene3D" id="1.10.287.130">
    <property type="match status" value="1"/>
</dbReference>
<dbReference type="SUPFAM" id="SSF55874">
    <property type="entry name" value="ATPase domain of HSP90 chaperone/DNA topoisomerase II/histidine kinase"/>
    <property type="match status" value="1"/>
</dbReference>
<keyword evidence="8" id="KW-1133">Transmembrane helix</keyword>
<keyword evidence="6" id="KW-0812">Transmembrane</keyword>
<dbReference type="SMART" id="SM00388">
    <property type="entry name" value="HisKA"/>
    <property type="match status" value="1"/>
</dbReference>
<comment type="catalytic activity">
    <reaction evidence="1">
        <text>ATP + protein L-histidine = ADP + protein N-phospho-L-histidine.</text>
        <dbReference type="EC" id="2.7.13.3"/>
    </reaction>
</comment>